<accession>A0A0K2ZRL4</accession>
<organism evidence="2 3">
    <name type="scientific">Xanthomonas graminis pv. poae</name>
    <dbReference type="NCBI Taxonomy" id="227946"/>
    <lineage>
        <taxon>Bacteria</taxon>
        <taxon>Pseudomonadati</taxon>
        <taxon>Pseudomonadota</taxon>
        <taxon>Gammaproteobacteria</taxon>
        <taxon>Lysobacterales</taxon>
        <taxon>Lysobacteraceae</taxon>
        <taxon>Xanthomonas</taxon>
        <taxon>Xanthomonas translucens group</taxon>
        <taxon>Xanthomonas graminis</taxon>
    </lineage>
</organism>
<dbReference type="RefSeq" id="WP_053840876.1">
    <property type="nucleotide sequence ID" value="NZ_CP076250.1"/>
</dbReference>
<dbReference type="PANTHER" id="PTHR38684">
    <property type="entry name" value="PROTEIN AMPE"/>
    <property type="match status" value="1"/>
</dbReference>
<evidence type="ECO:0008006" key="4">
    <source>
        <dbReference type="Google" id="ProtNLM"/>
    </source>
</evidence>
<keyword evidence="1" id="KW-0812">Transmembrane</keyword>
<dbReference type="GO" id="GO:0005886">
    <property type="term" value="C:plasma membrane"/>
    <property type="evidence" value="ECO:0007669"/>
    <property type="project" value="TreeGrafter"/>
</dbReference>
<evidence type="ECO:0000313" key="3">
    <source>
        <dbReference type="Proteomes" id="UP000041247"/>
    </source>
</evidence>
<dbReference type="InterPro" id="IPR052966">
    <property type="entry name" value="Beta-lactamase_Reg"/>
</dbReference>
<proteinExistence type="predicted"/>
<evidence type="ECO:0000313" key="2">
    <source>
        <dbReference type="EMBL" id="CTP88273.1"/>
    </source>
</evidence>
<sequence length="298" mass="31840">MFTTLVAVIVALVLGHVAPGMVASLRRFDAYGDWLAWLDAHAGAGSGWRGRYGIALALLPALLLVGLLQWLLAAPHLGLLALLFGVLVLAFSWGPRDLDTDVEAVIEADDVAARRVAVAHLHADGGPLREDPAGLVEAVAVSALRRWFAVLFWFLLLGPFGALGYRLLALAAVGPYAPRLPLATALGARTALAAMEWPVAQLMTFSLALVGNFETVFGAWRAAGGNRWQLDSGFLGPVACASVRGELDAEAHDYSDAGMVVPVLRRLSELRDAMSQIWRVLLLWLVVLALLVIAGWVS</sequence>
<feature type="transmembrane region" description="Helical" evidence="1">
    <location>
        <begin position="77"/>
        <end position="94"/>
    </location>
</feature>
<reference evidence="2 3" key="1">
    <citation type="submission" date="2015-07" db="EMBL/GenBank/DDBJ databases">
        <authorList>
            <person name="Noorani M."/>
        </authorList>
    </citation>
    <scope>NUCLEOTIDE SEQUENCE [LARGE SCALE GENOMIC DNA]</scope>
    <source>
        <strain evidence="2">LMG728</strain>
    </source>
</reference>
<dbReference type="AlphaFoldDB" id="A0A0K2ZRL4"/>
<feature type="transmembrane region" description="Helical" evidence="1">
    <location>
        <begin position="147"/>
        <end position="169"/>
    </location>
</feature>
<evidence type="ECO:0000256" key="1">
    <source>
        <dbReference type="SAM" id="Phobius"/>
    </source>
</evidence>
<dbReference type="PANTHER" id="PTHR38684:SF1">
    <property type="entry name" value="PROTEIN AMPE"/>
    <property type="match status" value="1"/>
</dbReference>
<name>A0A0K2ZRL4_9XANT</name>
<protein>
    <recommendedName>
        <fullName evidence="4">Transmembrane protein</fullName>
    </recommendedName>
</protein>
<dbReference type="EMBL" id="CXOK01000048">
    <property type="protein sequence ID" value="CTP88273.1"/>
    <property type="molecule type" value="Genomic_DNA"/>
</dbReference>
<feature type="transmembrane region" description="Helical" evidence="1">
    <location>
        <begin position="277"/>
        <end position="297"/>
    </location>
</feature>
<feature type="transmembrane region" description="Helical" evidence="1">
    <location>
        <begin position="51"/>
        <end position="72"/>
    </location>
</feature>
<dbReference type="GO" id="GO:0046677">
    <property type="term" value="P:response to antibiotic"/>
    <property type="evidence" value="ECO:0007669"/>
    <property type="project" value="TreeGrafter"/>
</dbReference>
<keyword evidence="1" id="KW-0472">Membrane</keyword>
<keyword evidence="1" id="KW-1133">Transmembrane helix</keyword>
<dbReference type="Proteomes" id="UP000041247">
    <property type="component" value="Unassembled WGS sequence"/>
</dbReference>
<gene>
    <name evidence="2" type="ORF">XTPLMG728_1850</name>
</gene>